<dbReference type="Pfam" id="PF13450">
    <property type="entry name" value="NAD_binding_8"/>
    <property type="match status" value="2"/>
</dbReference>
<dbReference type="SUPFAM" id="SSF51905">
    <property type="entry name" value="FAD/NAD(P)-binding domain"/>
    <property type="match status" value="2"/>
</dbReference>
<evidence type="ECO:0000256" key="8">
    <source>
        <dbReference type="SAM" id="MobiDB-lite"/>
    </source>
</evidence>
<reference evidence="10" key="1">
    <citation type="journal article" date="2023" name="Mol. Ecol. Resour.">
        <title>Chromosome-level genome assembly of a triploid poplar Populus alba 'Berolinensis'.</title>
        <authorList>
            <person name="Chen S."/>
            <person name="Yu Y."/>
            <person name="Wang X."/>
            <person name="Wang S."/>
            <person name="Zhang T."/>
            <person name="Zhou Y."/>
            <person name="He R."/>
            <person name="Meng N."/>
            <person name="Wang Y."/>
            <person name="Liu W."/>
            <person name="Liu Z."/>
            <person name="Liu J."/>
            <person name="Guo Q."/>
            <person name="Huang H."/>
            <person name="Sederoff R.R."/>
            <person name="Wang G."/>
            <person name="Qu G."/>
            <person name="Chen S."/>
        </authorList>
    </citation>
    <scope>NUCLEOTIDE SEQUENCE</scope>
    <source>
        <strain evidence="10">SC-2020</strain>
    </source>
</reference>
<keyword evidence="7" id="KW-0325">Glycoprotein</keyword>
<evidence type="ECO:0000256" key="6">
    <source>
        <dbReference type="ARBA" id="ARBA00023002"/>
    </source>
</evidence>
<dbReference type="Gene3D" id="3.90.660.10">
    <property type="match status" value="1"/>
</dbReference>
<dbReference type="EMBL" id="JAQIZT010000007">
    <property type="protein sequence ID" value="KAJ6991036.1"/>
    <property type="molecule type" value="Genomic_DNA"/>
</dbReference>
<dbReference type="AlphaFoldDB" id="A0AAD6VX64"/>
<feature type="region of interest" description="Disordered" evidence="8">
    <location>
        <begin position="1"/>
        <end position="30"/>
    </location>
</feature>
<feature type="domain" description="Prenylcysteine lyase" evidence="9">
    <location>
        <begin position="194"/>
        <end position="524"/>
    </location>
</feature>
<keyword evidence="11" id="KW-1185">Reference proteome</keyword>
<keyword evidence="4" id="KW-0732">Signal</keyword>
<feature type="domain" description="Prenylcysteine lyase" evidence="9">
    <location>
        <begin position="699"/>
        <end position="1029"/>
    </location>
</feature>
<dbReference type="Proteomes" id="UP001164929">
    <property type="component" value="Chromosome 7"/>
</dbReference>
<dbReference type="Gene3D" id="3.50.50.60">
    <property type="entry name" value="FAD/NAD(P)-binding domain"/>
    <property type="match status" value="3"/>
</dbReference>
<evidence type="ECO:0000256" key="7">
    <source>
        <dbReference type="ARBA" id="ARBA00023180"/>
    </source>
</evidence>
<sequence>MDSSNPLPHSAFPDTPSIKNPRHTGRSCQTKTSGRTWALLVVTRQRVNMFLFSLKIFSLLALFSFTFPHTSSSTAAGGDGATVCIIGSGIGGSSVAHFLRQYSTSHHPKILIFERHAIVGGRIASVTIGGDALEAGASILHPKNYHASNYTNLLNLTRKRPSSSEGSFSLGIWDGNGFVVKTLNLKSKWGIVNKIVSFFNGIYLFTRYGFSLVKMEGFVDETVSKFLKYYEGVETRPVFESVEEMLKWAGLFNLTGKSLTEELVDGVKLSPLLIKELVTVITRVNYGQGVNISGLAGAVSLAGSGRGVWAVEGGNWQIAAGLINSSDVELYLHEEIDSISYLGEYYELNSTKGNTYSCEVAVVATPLDESSIQFSPPVSVPMRPLQHTHATFVRGLVNPVYFGLKAVSEIPELVATIEDPRLPFTSISILKCYNETDMTYKIFSRQAMTDALLDSIFSVRKETVRINWGAYPHYKAPEKFAPIILDGKHLYYVNAFENAASTVETSAVAAENIARLILSRFFGKDSSCPSAIKRTSCSSAEALHPDTKEDMVMSPLKIIFLLAIFGGLTFPHTSSSATTSSGGDDATVCIIGSGIGGSSVAHFLRQYSTSHHPKILIFERHAIVGGRMATVTIGGDAFEAGASILHPKNYHASNYTNLLNLTGKRPSSSESSISLGIWDGNGFVVKTLNVNSNWGIVNKIVSFFNGIYLFMRYGFSLVKMEGFVDETVNKFLKYYEGVETRPVFESVEEMLKWAGLFNLTGKSLKEELVDGVKLAPLLIKELVTVITRINYGQSVNISGLAGAVSLAGSGGGLWAVEGGNWQMAAGLINSSDVELHLHEEIDSISYLGEYYELNSTKGNSYSCEVAVVATPLDESSIQFSPPVSVPTRQLQHTHATFVRGLVNHVYFGLKAVSEIPELVATIEDPGLPFTSISILRCYNETDMTYKIFSRQAMTDALLDSIFSVRKETVRINWGAYPHYKAPERFAPFILDGKHLYYVNAFENAASTMETSAVAAENIARLILSRFFGKDSSCPSDLKRTSCSSAETLHSDMKIAY</sequence>
<keyword evidence="5" id="KW-0274">FAD</keyword>
<dbReference type="InterPro" id="IPR017046">
    <property type="entry name" value="Prenylcysteine_Oxase1"/>
</dbReference>
<keyword evidence="3" id="KW-0285">Flavoprotein</keyword>
<evidence type="ECO:0000313" key="10">
    <source>
        <dbReference type="EMBL" id="KAJ6991036.1"/>
    </source>
</evidence>
<dbReference type="PANTHER" id="PTHR15944">
    <property type="entry name" value="FARNESYLCYSTEINE LYASE"/>
    <property type="match status" value="1"/>
</dbReference>
<evidence type="ECO:0000256" key="2">
    <source>
        <dbReference type="ARBA" id="ARBA00009967"/>
    </source>
</evidence>
<evidence type="ECO:0000256" key="3">
    <source>
        <dbReference type="ARBA" id="ARBA00022630"/>
    </source>
</evidence>
<name>A0AAD6VX64_9ROSI</name>
<evidence type="ECO:0000256" key="1">
    <source>
        <dbReference type="ARBA" id="ARBA00001974"/>
    </source>
</evidence>
<comment type="similarity">
    <text evidence="2">Belongs to the prenylcysteine oxidase family.</text>
</comment>
<accession>A0AAD6VX64</accession>
<evidence type="ECO:0000256" key="4">
    <source>
        <dbReference type="ARBA" id="ARBA00022729"/>
    </source>
</evidence>
<dbReference type="GO" id="GO:0030328">
    <property type="term" value="P:prenylcysteine catabolic process"/>
    <property type="evidence" value="ECO:0007669"/>
    <property type="project" value="InterPro"/>
</dbReference>
<gene>
    <name evidence="10" type="ORF">NC653_019302</name>
</gene>
<dbReference type="PANTHER" id="PTHR15944:SF0">
    <property type="entry name" value="PRENYLCYSTEINE LYASE DOMAIN-CONTAINING PROTEIN"/>
    <property type="match status" value="1"/>
</dbReference>
<dbReference type="InterPro" id="IPR036188">
    <property type="entry name" value="FAD/NAD-bd_sf"/>
</dbReference>
<dbReference type="GO" id="GO:0030327">
    <property type="term" value="P:prenylated protein catabolic process"/>
    <property type="evidence" value="ECO:0007669"/>
    <property type="project" value="TreeGrafter"/>
</dbReference>
<organism evidence="10 11">
    <name type="scientific">Populus alba x Populus x berolinensis</name>
    <dbReference type="NCBI Taxonomy" id="444605"/>
    <lineage>
        <taxon>Eukaryota</taxon>
        <taxon>Viridiplantae</taxon>
        <taxon>Streptophyta</taxon>
        <taxon>Embryophyta</taxon>
        <taxon>Tracheophyta</taxon>
        <taxon>Spermatophyta</taxon>
        <taxon>Magnoliopsida</taxon>
        <taxon>eudicotyledons</taxon>
        <taxon>Gunneridae</taxon>
        <taxon>Pentapetalae</taxon>
        <taxon>rosids</taxon>
        <taxon>fabids</taxon>
        <taxon>Malpighiales</taxon>
        <taxon>Salicaceae</taxon>
        <taxon>Saliceae</taxon>
        <taxon>Populus</taxon>
    </lineage>
</organism>
<dbReference type="GO" id="GO:0001735">
    <property type="term" value="F:prenylcysteine oxidase activity"/>
    <property type="evidence" value="ECO:0007669"/>
    <property type="project" value="InterPro"/>
</dbReference>
<comment type="cofactor">
    <cofactor evidence="1">
        <name>FAD</name>
        <dbReference type="ChEBI" id="CHEBI:57692"/>
    </cofactor>
</comment>
<dbReference type="InterPro" id="IPR010795">
    <property type="entry name" value="Prenylcys_lyase"/>
</dbReference>
<comment type="caution">
    <text evidence="10">The sequence shown here is derived from an EMBL/GenBank/DDBJ whole genome shotgun (WGS) entry which is preliminary data.</text>
</comment>
<evidence type="ECO:0000256" key="5">
    <source>
        <dbReference type="ARBA" id="ARBA00022827"/>
    </source>
</evidence>
<protein>
    <recommendedName>
        <fullName evidence="9">Prenylcysteine lyase domain-containing protein</fullName>
    </recommendedName>
</protein>
<evidence type="ECO:0000313" key="11">
    <source>
        <dbReference type="Proteomes" id="UP001164929"/>
    </source>
</evidence>
<evidence type="ECO:0000259" key="9">
    <source>
        <dbReference type="Pfam" id="PF07156"/>
    </source>
</evidence>
<dbReference type="Pfam" id="PF07156">
    <property type="entry name" value="Prenylcys_lyase"/>
    <property type="match status" value="2"/>
</dbReference>
<proteinExistence type="inferred from homology"/>
<keyword evidence="6" id="KW-0560">Oxidoreductase</keyword>
<dbReference type="FunFam" id="3.50.50.60:FF:000430">
    <property type="entry name" value="Farnesylcysteine lyase"/>
    <property type="match status" value="2"/>
</dbReference>